<organism evidence="2 3">
    <name type="scientific">Pseudovibrio denitrificans</name>
    <dbReference type="NCBI Taxonomy" id="258256"/>
    <lineage>
        <taxon>Bacteria</taxon>
        <taxon>Pseudomonadati</taxon>
        <taxon>Pseudomonadota</taxon>
        <taxon>Alphaproteobacteria</taxon>
        <taxon>Hyphomicrobiales</taxon>
        <taxon>Stappiaceae</taxon>
        <taxon>Pseudovibrio</taxon>
    </lineage>
</organism>
<dbReference type="AlphaFoldDB" id="A0A1I7DCH3"/>
<keyword evidence="1" id="KW-1133">Transmembrane helix</keyword>
<dbReference type="RefSeq" id="WP_054783714.1">
    <property type="nucleotide sequence ID" value="NZ_FPBD01000008.1"/>
</dbReference>
<sequence>MKTFLKMSYAGSFTSLGVATCCVLPIALMLAGLGGSWLAVFGKIAAASYVVLVASSVLLMLAWGVAVHRGSVVRLKTHLLLSTIVTALAWAIVFNETAINDHLISLM</sequence>
<gene>
    <name evidence="2" type="ORF">SAMN05444141_108137</name>
</gene>
<dbReference type="EMBL" id="FPBD01000008">
    <property type="protein sequence ID" value="SFU09296.1"/>
    <property type="molecule type" value="Genomic_DNA"/>
</dbReference>
<feature type="transmembrane region" description="Helical" evidence="1">
    <location>
        <begin position="79"/>
        <end position="99"/>
    </location>
</feature>
<evidence type="ECO:0000256" key="1">
    <source>
        <dbReference type="SAM" id="Phobius"/>
    </source>
</evidence>
<accession>A0A1I7DCH3</accession>
<evidence type="ECO:0000313" key="2">
    <source>
        <dbReference type="EMBL" id="SFU09296.1"/>
    </source>
</evidence>
<protein>
    <recommendedName>
        <fullName evidence="4">Mercuric ion transport protein</fullName>
    </recommendedName>
</protein>
<reference evidence="3" key="1">
    <citation type="submission" date="2016-10" db="EMBL/GenBank/DDBJ databases">
        <authorList>
            <person name="Varghese N."/>
            <person name="Submissions S."/>
        </authorList>
    </citation>
    <scope>NUCLEOTIDE SEQUENCE [LARGE SCALE GENOMIC DNA]</scope>
    <source>
        <strain evidence="3">DSM 17465</strain>
    </source>
</reference>
<name>A0A1I7DCH3_9HYPH</name>
<keyword evidence="1" id="KW-0472">Membrane</keyword>
<feature type="transmembrane region" description="Helical" evidence="1">
    <location>
        <begin position="12"/>
        <end position="40"/>
    </location>
</feature>
<feature type="transmembrane region" description="Helical" evidence="1">
    <location>
        <begin position="46"/>
        <end position="67"/>
    </location>
</feature>
<evidence type="ECO:0000313" key="3">
    <source>
        <dbReference type="Proteomes" id="UP000183371"/>
    </source>
</evidence>
<keyword evidence="1" id="KW-0812">Transmembrane</keyword>
<keyword evidence="3" id="KW-1185">Reference proteome</keyword>
<evidence type="ECO:0008006" key="4">
    <source>
        <dbReference type="Google" id="ProtNLM"/>
    </source>
</evidence>
<proteinExistence type="predicted"/>
<dbReference type="Proteomes" id="UP000183371">
    <property type="component" value="Unassembled WGS sequence"/>
</dbReference>